<gene>
    <name evidence="2" type="ORF">JZ751_029055</name>
</gene>
<organism evidence="2 3">
    <name type="scientific">Albula glossodonta</name>
    <name type="common">roundjaw bonefish</name>
    <dbReference type="NCBI Taxonomy" id="121402"/>
    <lineage>
        <taxon>Eukaryota</taxon>
        <taxon>Metazoa</taxon>
        <taxon>Chordata</taxon>
        <taxon>Craniata</taxon>
        <taxon>Vertebrata</taxon>
        <taxon>Euteleostomi</taxon>
        <taxon>Actinopterygii</taxon>
        <taxon>Neopterygii</taxon>
        <taxon>Teleostei</taxon>
        <taxon>Albuliformes</taxon>
        <taxon>Albulidae</taxon>
        <taxon>Albula</taxon>
    </lineage>
</organism>
<dbReference type="PANTHER" id="PTHR36296:SF1">
    <property type="entry name" value="CHROMOSOME 2 OPEN READING FRAME 80"/>
    <property type="match status" value="1"/>
</dbReference>
<dbReference type="InterPro" id="IPR038776">
    <property type="entry name" value="C2orf80"/>
</dbReference>
<feature type="compositionally biased region" description="Basic and acidic residues" evidence="1">
    <location>
        <begin position="97"/>
        <end position="115"/>
    </location>
</feature>
<dbReference type="OrthoDB" id="9905607at2759"/>
<dbReference type="PANTHER" id="PTHR36296">
    <property type="entry name" value="GAMMA-CRYSTALLIN A"/>
    <property type="match status" value="1"/>
</dbReference>
<feature type="non-terminal residue" evidence="2">
    <location>
        <position position="1"/>
    </location>
</feature>
<dbReference type="Pfam" id="PF17718">
    <property type="entry name" value="DUF5563"/>
    <property type="match status" value="1"/>
</dbReference>
<accession>A0A8T2PGY4</accession>
<comment type="caution">
    <text evidence="2">The sequence shown here is derived from an EMBL/GenBank/DDBJ whole genome shotgun (WGS) entry which is preliminary data.</text>
</comment>
<evidence type="ECO:0000313" key="3">
    <source>
        <dbReference type="Proteomes" id="UP000824540"/>
    </source>
</evidence>
<protein>
    <submittedName>
        <fullName evidence="2">Uncharacterized protein</fullName>
    </submittedName>
</protein>
<dbReference type="AlphaFoldDB" id="A0A8T2PGY4"/>
<evidence type="ECO:0000313" key="2">
    <source>
        <dbReference type="EMBL" id="KAG9348738.1"/>
    </source>
</evidence>
<feature type="compositionally biased region" description="Low complexity" evidence="1">
    <location>
        <begin position="77"/>
        <end position="96"/>
    </location>
</feature>
<proteinExistence type="predicted"/>
<keyword evidence="3" id="KW-1185">Reference proteome</keyword>
<dbReference type="EMBL" id="JAFBMS010000010">
    <property type="protein sequence ID" value="KAG9348738.1"/>
    <property type="molecule type" value="Genomic_DNA"/>
</dbReference>
<feature type="compositionally biased region" description="Basic and acidic residues" evidence="1">
    <location>
        <begin position="67"/>
        <end position="76"/>
    </location>
</feature>
<sequence>NSLPVEEVLSLYSCKPCSSYSQEQTKSTIVHPFTLSYHPFAMLKSYKAVAHSRRHTQWLQRWRATRCKADSPDQHTSEPSSSSASASPQPSVSASDDSPRHVTEHYEGSEESLHD</sequence>
<evidence type="ECO:0000256" key="1">
    <source>
        <dbReference type="SAM" id="MobiDB-lite"/>
    </source>
</evidence>
<dbReference type="Proteomes" id="UP000824540">
    <property type="component" value="Unassembled WGS sequence"/>
</dbReference>
<reference evidence="2" key="1">
    <citation type="thesis" date="2021" institute="BYU ScholarsArchive" country="Provo, UT, USA">
        <title>Applications of and Algorithms for Genome Assembly and Genomic Analyses with an Emphasis on Marine Teleosts.</title>
        <authorList>
            <person name="Pickett B.D."/>
        </authorList>
    </citation>
    <scope>NUCLEOTIDE SEQUENCE</scope>
    <source>
        <strain evidence="2">HI-2016</strain>
    </source>
</reference>
<feature type="region of interest" description="Disordered" evidence="1">
    <location>
        <begin position="65"/>
        <end position="115"/>
    </location>
</feature>
<name>A0A8T2PGY4_9TELE</name>